<evidence type="ECO:0000313" key="3">
    <source>
        <dbReference type="Proteomes" id="UP000579945"/>
    </source>
</evidence>
<evidence type="ECO:0000313" key="2">
    <source>
        <dbReference type="EMBL" id="MBB3725792.1"/>
    </source>
</evidence>
<accession>A0A7W5VDP1</accession>
<feature type="transmembrane region" description="Helical" evidence="1">
    <location>
        <begin position="71"/>
        <end position="92"/>
    </location>
</feature>
<keyword evidence="3" id="KW-1185">Reference proteome</keyword>
<dbReference type="GeneID" id="95388201"/>
<dbReference type="Proteomes" id="UP000579945">
    <property type="component" value="Unassembled WGS sequence"/>
</dbReference>
<keyword evidence="1" id="KW-1133">Transmembrane helix</keyword>
<sequence length="145" mass="14512">MVISSVLGALGVDLGGGEGSTSAPQGETVFLALGFAGMAVGLAVALPIYLRERWPQAFLGQVGDGPARSSTPVTMATAVAAGLGLVCLYWALGGSLGLDPARGAHMGVTAEYTMVAVVQHALSIGAGLTFMVVILRGARRAGASR</sequence>
<feature type="transmembrane region" description="Helical" evidence="1">
    <location>
        <begin position="29"/>
        <end position="50"/>
    </location>
</feature>
<reference evidence="2 3" key="1">
    <citation type="submission" date="2020-08" db="EMBL/GenBank/DDBJ databases">
        <title>Sequencing the genomes of 1000 actinobacteria strains.</title>
        <authorList>
            <person name="Klenk H.-P."/>
        </authorList>
    </citation>
    <scope>NUCLEOTIDE SEQUENCE [LARGE SCALE GENOMIC DNA]</scope>
    <source>
        <strain evidence="2 3">DSM 44320</strain>
    </source>
</reference>
<organism evidence="2 3">
    <name type="scientific">Nonomuraea dietziae</name>
    <dbReference type="NCBI Taxonomy" id="65515"/>
    <lineage>
        <taxon>Bacteria</taxon>
        <taxon>Bacillati</taxon>
        <taxon>Actinomycetota</taxon>
        <taxon>Actinomycetes</taxon>
        <taxon>Streptosporangiales</taxon>
        <taxon>Streptosporangiaceae</taxon>
        <taxon>Nonomuraea</taxon>
    </lineage>
</organism>
<evidence type="ECO:0000256" key="1">
    <source>
        <dbReference type="SAM" id="Phobius"/>
    </source>
</evidence>
<gene>
    <name evidence="2" type="ORF">FHR33_001652</name>
</gene>
<name>A0A7W5VDP1_9ACTN</name>
<protein>
    <submittedName>
        <fullName evidence="2">Uncharacterized protein</fullName>
    </submittedName>
</protein>
<dbReference type="EMBL" id="JACIBV010000001">
    <property type="protein sequence ID" value="MBB3725792.1"/>
    <property type="molecule type" value="Genomic_DNA"/>
</dbReference>
<keyword evidence="1" id="KW-0812">Transmembrane</keyword>
<keyword evidence="1" id="KW-0472">Membrane</keyword>
<dbReference type="RefSeq" id="WP_183645349.1">
    <property type="nucleotide sequence ID" value="NZ_BAAAXX010000144.1"/>
</dbReference>
<comment type="caution">
    <text evidence="2">The sequence shown here is derived from an EMBL/GenBank/DDBJ whole genome shotgun (WGS) entry which is preliminary data.</text>
</comment>
<proteinExistence type="predicted"/>
<dbReference type="AlphaFoldDB" id="A0A7W5VDP1"/>
<feature type="transmembrane region" description="Helical" evidence="1">
    <location>
        <begin position="112"/>
        <end position="135"/>
    </location>
</feature>